<reference evidence="1" key="1">
    <citation type="submission" date="2020-07" db="EMBL/GenBank/DDBJ databases">
        <title>Multicomponent nature underlies the extraordinary mechanical properties of spider dragline silk.</title>
        <authorList>
            <person name="Kono N."/>
            <person name="Nakamura H."/>
            <person name="Mori M."/>
            <person name="Yoshida Y."/>
            <person name="Ohtoshi R."/>
            <person name="Malay A.D."/>
            <person name="Moran D.A.P."/>
            <person name="Tomita M."/>
            <person name="Numata K."/>
            <person name="Arakawa K."/>
        </authorList>
    </citation>
    <scope>NUCLEOTIDE SEQUENCE</scope>
</reference>
<dbReference type="EMBL" id="BMAO01008396">
    <property type="protein sequence ID" value="GFR23047.1"/>
    <property type="molecule type" value="Genomic_DNA"/>
</dbReference>
<organism evidence="1 2">
    <name type="scientific">Trichonephila clavata</name>
    <name type="common">Joro spider</name>
    <name type="synonym">Nephila clavata</name>
    <dbReference type="NCBI Taxonomy" id="2740835"/>
    <lineage>
        <taxon>Eukaryota</taxon>
        <taxon>Metazoa</taxon>
        <taxon>Ecdysozoa</taxon>
        <taxon>Arthropoda</taxon>
        <taxon>Chelicerata</taxon>
        <taxon>Arachnida</taxon>
        <taxon>Araneae</taxon>
        <taxon>Araneomorphae</taxon>
        <taxon>Entelegynae</taxon>
        <taxon>Araneoidea</taxon>
        <taxon>Nephilidae</taxon>
        <taxon>Trichonephila</taxon>
    </lineage>
</organism>
<evidence type="ECO:0000313" key="2">
    <source>
        <dbReference type="Proteomes" id="UP000887116"/>
    </source>
</evidence>
<protein>
    <submittedName>
        <fullName evidence="1">Uncharacterized protein</fullName>
    </submittedName>
</protein>
<keyword evidence="2" id="KW-1185">Reference proteome</keyword>
<dbReference type="Proteomes" id="UP000887116">
    <property type="component" value="Unassembled WGS sequence"/>
</dbReference>
<sequence>MNELNDILNPFRSIRKIAHSNGREEREKLEKFDVEISRIASWNLEHYTSDFYSAVVKLESNDTYDLLWVFNKVENSSIFLQDSR</sequence>
<dbReference type="AlphaFoldDB" id="A0A8X6LWB9"/>
<comment type="caution">
    <text evidence="1">The sequence shown here is derived from an EMBL/GenBank/DDBJ whole genome shotgun (WGS) entry which is preliminary data.</text>
</comment>
<name>A0A8X6LWB9_TRICU</name>
<gene>
    <name evidence="1" type="ORF">TNCT_241911</name>
</gene>
<proteinExistence type="predicted"/>
<accession>A0A8X6LWB9</accession>
<evidence type="ECO:0000313" key="1">
    <source>
        <dbReference type="EMBL" id="GFR23047.1"/>
    </source>
</evidence>